<dbReference type="Gene3D" id="3.80.10.10">
    <property type="entry name" value="Ribonuclease Inhibitor"/>
    <property type="match status" value="1"/>
</dbReference>
<dbReference type="EnsemblPlants" id="AUR62020683-RA">
    <property type="protein sequence ID" value="AUR62020683-RA:cds"/>
    <property type="gene ID" value="AUR62020683"/>
</dbReference>
<dbReference type="Proteomes" id="UP000596660">
    <property type="component" value="Unplaced"/>
</dbReference>
<reference evidence="2" key="1">
    <citation type="journal article" date="2017" name="Nature">
        <title>The genome of Chenopodium quinoa.</title>
        <authorList>
            <person name="Jarvis D.E."/>
            <person name="Ho Y.S."/>
            <person name="Lightfoot D.J."/>
            <person name="Schmoeckel S.M."/>
            <person name="Li B."/>
            <person name="Borm T.J.A."/>
            <person name="Ohyanagi H."/>
            <person name="Mineta K."/>
            <person name="Michell C.T."/>
            <person name="Saber N."/>
            <person name="Kharbatia N.M."/>
            <person name="Rupper R.R."/>
            <person name="Sharp A.R."/>
            <person name="Dally N."/>
            <person name="Boughton B.A."/>
            <person name="Woo Y.H."/>
            <person name="Gao G."/>
            <person name="Schijlen E.G.W.M."/>
            <person name="Guo X."/>
            <person name="Momin A.A."/>
            <person name="Negrao S."/>
            <person name="Al-Babili S."/>
            <person name="Gehring C."/>
            <person name="Roessner U."/>
            <person name="Jung C."/>
            <person name="Murphy K."/>
            <person name="Arold S.T."/>
            <person name="Gojobori T."/>
            <person name="van der Linden C.G."/>
            <person name="van Loo E.N."/>
            <person name="Jellen E.N."/>
            <person name="Maughan P.J."/>
            <person name="Tester M."/>
        </authorList>
    </citation>
    <scope>NUCLEOTIDE SEQUENCE [LARGE SCALE GENOMIC DNA]</scope>
    <source>
        <strain evidence="2">cv. PI 614886</strain>
    </source>
</reference>
<dbReference type="SUPFAM" id="SSF52047">
    <property type="entry name" value="RNI-like"/>
    <property type="match status" value="1"/>
</dbReference>
<reference evidence="2" key="2">
    <citation type="submission" date="2021-03" db="UniProtKB">
        <authorList>
            <consortium name="EnsemblPlants"/>
        </authorList>
    </citation>
    <scope>IDENTIFICATION</scope>
</reference>
<dbReference type="Gramene" id="AUR62020683-RA">
    <property type="protein sequence ID" value="AUR62020683-RA:cds"/>
    <property type="gene ID" value="AUR62020683"/>
</dbReference>
<dbReference type="Pfam" id="PF00646">
    <property type="entry name" value="F-box"/>
    <property type="match status" value="1"/>
</dbReference>
<dbReference type="AlphaFoldDB" id="A0A803LYY2"/>
<proteinExistence type="predicted"/>
<dbReference type="PANTHER" id="PTHR31900:SF31">
    <property type="entry name" value="F-BOX_LRR-REPEAT PROTEIN 13-LIKE"/>
    <property type="match status" value="1"/>
</dbReference>
<dbReference type="KEGG" id="cqi:110710239"/>
<dbReference type="GeneID" id="110710239"/>
<dbReference type="InterPro" id="IPR001810">
    <property type="entry name" value="F-box_dom"/>
</dbReference>
<protein>
    <recommendedName>
        <fullName evidence="1">F-box domain-containing protein</fullName>
    </recommendedName>
</protein>
<dbReference type="InterPro" id="IPR006566">
    <property type="entry name" value="FBD"/>
</dbReference>
<dbReference type="SMART" id="SM00256">
    <property type="entry name" value="FBOX"/>
    <property type="match status" value="1"/>
</dbReference>
<accession>A0A803LYY2</accession>
<evidence type="ECO:0000259" key="1">
    <source>
        <dbReference type="PROSITE" id="PS50181"/>
    </source>
</evidence>
<organism evidence="2 3">
    <name type="scientific">Chenopodium quinoa</name>
    <name type="common">Quinoa</name>
    <dbReference type="NCBI Taxonomy" id="63459"/>
    <lineage>
        <taxon>Eukaryota</taxon>
        <taxon>Viridiplantae</taxon>
        <taxon>Streptophyta</taxon>
        <taxon>Embryophyta</taxon>
        <taxon>Tracheophyta</taxon>
        <taxon>Spermatophyta</taxon>
        <taxon>Magnoliopsida</taxon>
        <taxon>eudicotyledons</taxon>
        <taxon>Gunneridae</taxon>
        <taxon>Pentapetalae</taxon>
        <taxon>Caryophyllales</taxon>
        <taxon>Chenopodiaceae</taxon>
        <taxon>Chenopodioideae</taxon>
        <taxon>Atripliceae</taxon>
        <taxon>Chenopodium</taxon>
    </lineage>
</organism>
<dbReference type="CDD" id="cd22160">
    <property type="entry name" value="F-box_AtFBL13-like"/>
    <property type="match status" value="1"/>
</dbReference>
<gene>
    <name evidence="2" type="primary">LOC110710239</name>
</gene>
<dbReference type="InterPro" id="IPR032675">
    <property type="entry name" value="LRR_dom_sf"/>
</dbReference>
<evidence type="ECO:0000313" key="3">
    <source>
        <dbReference type="Proteomes" id="UP000596660"/>
    </source>
</evidence>
<evidence type="ECO:0000313" key="2">
    <source>
        <dbReference type="EnsemblPlants" id="AUR62020683-RA:cds"/>
    </source>
</evidence>
<dbReference type="SUPFAM" id="SSF81383">
    <property type="entry name" value="F-box domain"/>
    <property type="match status" value="1"/>
</dbReference>
<dbReference type="InterPro" id="IPR050232">
    <property type="entry name" value="FBL13/AtMIF1-like"/>
</dbReference>
<dbReference type="OrthoDB" id="1426861at2759"/>
<feature type="domain" description="F-box" evidence="1">
    <location>
        <begin position="14"/>
        <end position="60"/>
    </location>
</feature>
<name>A0A803LYY2_CHEQI</name>
<sequence>MCTTKVYRRIKGTEDRLSSLPDEILADILSRLKINSAVATSVLSHRWRYLWTGVTAFKYYDNDVLYVSELASNKFSTIVVDIVRQLTSQTLHVFKLQLSSLSNLCKPSVADACFREVCGRNVEQIIIESDCPHSMDCFPVPAFLFSSKNLVVLILKGMIKFDLPDIQLPNLRKIDLKYLVNIPPSQFMGRLFKSSEQLIEAELIFWDCITQPEPQIVLNISAPNLRSLRIEMMADKHTQRPKTFIDAPNLETFYVSSLTSDYYSIRNSTKLVKASILTHWNGGYLNLPVGQEDCLRDVFKFVGQMSSVRELRLWLEDDELTNVYRYLNSVNLGLMTTFPNLEHLDTNLDYVGWKDLLLCMKRFPNLRRLKVYLNTDSDLVMDPTNWCVPECLSKLKTLDISGLDAIDDELVLLEYILHNALVLEKLYVTCGEYFTAEEEARLRETCNFCESLFRLARASSTCEIVFSLCGLITSSDDQTLTLTPERIRQCFLINPSL</sequence>
<dbReference type="RefSeq" id="XP_021744204.1">
    <property type="nucleotide sequence ID" value="XM_021888512.1"/>
</dbReference>
<dbReference type="Gene3D" id="1.20.1280.50">
    <property type="match status" value="1"/>
</dbReference>
<dbReference type="InterPro" id="IPR036047">
    <property type="entry name" value="F-box-like_dom_sf"/>
</dbReference>
<dbReference type="Pfam" id="PF08387">
    <property type="entry name" value="FBD"/>
    <property type="match status" value="1"/>
</dbReference>
<dbReference type="PROSITE" id="PS50181">
    <property type="entry name" value="FBOX"/>
    <property type="match status" value="1"/>
</dbReference>
<dbReference type="InterPro" id="IPR053781">
    <property type="entry name" value="F-box_AtFBL13-like"/>
</dbReference>
<dbReference type="SMART" id="SM00579">
    <property type="entry name" value="FBD"/>
    <property type="match status" value="1"/>
</dbReference>
<dbReference type="PANTHER" id="PTHR31900">
    <property type="entry name" value="F-BOX/RNI SUPERFAMILY PROTEIN-RELATED"/>
    <property type="match status" value="1"/>
</dbReference>
<keyword evidence="3" id="KW-1185">Reference proteome</keyword>